<sequence>MQKNYFLKTDSQLGKPRRDSTSEEISKDNPPLASQNLLSNPNNGITMPHTPKTNDDDIQHLIRKIERSPSTAWSTNLATRKRLILIRKLKFNTMVLKITKFKWTLMQIYTKQNKQKKPYTFVSELRKLRQTKSQT</sequence>
<evidence type="ECO:0000313" key="2">
    <source>
        <dbReference type="EMBL" id="GBN21951.1"/>
    </source>
</evidence>
<keyword evidence="3" id="KW-1185">Reference proteome</keyword>
<dbReference type="Proteomes" id="UP000499080">
    <property type="component" value="Unassembled WGS sequence"/>
</dbReference>
<evidence type="ECO:0000313" key="3">
    <source>
        <dbReference type="Proteomes" id="UP000499080"/>
    </source>
</evidence>
<comment type="caution">
    <text evidence="2">The sequence shown here is derived from an EMBL/GenBank/DDBJ whole genome shotgun (WGS) entry which is preliminary data.</text>
</comment>
<feature type="compositionally biased region" description="Basic and acidic residues" evidence="1">
    <location>
        <begin position="16"/>
        <end position="27"/>
    </location>
</feature>
<feature type="compositionally biased region" description="Polar residues" evidence="1">
    <location>
        <begin position="32"/>
        <end position="45"/>
    </location>
</feature>
<proteinExistence type="predicted"/>
<dbReference type="EMBL" id="BGPR01006798">
    <property type="protein sequence ID" value="GBN21951.1"/>
    <property type="molecule type" value="Genomic_DNA"/>
</dbReference>
<feature type="region of interest" description="Disordered" evidence="1">
    <location>
        <begin position="1"/>
        <end position="55"/>
    </location>
</feature>
<name>A0A4Y2M4N8_ARAVE</name>
<organism evidence="2 3">
    <name type="scientific">Araneus ventricosus</name>
    <name type="common">Orbweaver spider</name>
    <name type="synonym">Epeira ventricosa</name>
    <dbReference type="NCBI Taxonomy" id="182803"/>
    <lineage>
        <taxon>Eukaryota</taxon>
        <taxon>Metazoa</taxon>
        <taxon>Ecdysozoa</taxon>
        <taxon>Arthropoda</taxon>
        <taxon>Chelicerata</taxon>
        <taxon>Arachnida</taxon>
        <taxon>Araneae</taxon>
        <taxon>Araneomorphae</taxon>
        <taxon>Entelegynae</taxon>
        <taxon>Araneoidea</taxon>
        <taxon>Araneidae</taxon>
        <taxon>Araneus</taxon>
    </lineage>
</organism>
<protein>
    <submittedName>
        <fullName evidence="2">Uncharacterized protein</fullName>
    </submittedName>
</protein>
<gene>
    <name evidence="2" type="ORF">AVEN_126122_1</name>
</gene>
<accession>A0A4Y2M4N8</accession>
<dbReference type="AlphaFoldDB" id="A0A4Y2M4N8"/>
<reference evidence="2 3" key="1">
    <citation type="journal article" date="2019" name="Sci. Rep.">
        <title>Orb-weaving spider Araneus ventricosus genome elucidates the spidroin gene catalogue.</title>
        <authorList>
            <person name="Kono N."/>
            <person name="Nakamura H."/>
            <person name="Ohtoshi R."/>
            <person name="Moran D.A.P."/>
            <person name="Shinohara A."/>
            <person name="Yoshida Y."/>
            <person name="Fujiwara M."/>
            <person name="Mori M."/>
            <person name="Tomita M."/>
            <person name="Arakawa K."/>
        </authorList>
    </citation>
    <scope>NUCLEOTIDE SEQUENCE [LARGE SCALE GENOMIC DNA]</scope>
</reference>
<evidence type="ECO:0000256" key="1">
    <source>
        <dbReference type="SAM" id="MobiDB-lite"/>
    </source>
</evidence>